<name>D8TVU9_VOLCA</name>
<dbReference type="InParanoid" id="D8TVU9"/>
<reference evidence="1 2" key="1">
    <citation type="journal article" date="2010" name="Science">
        <title>Genomic analysis of organismal complexity in the multicellular green alga Volvox carteri.</title>
        <authorList>
            <person name="Prochnik S.E."/>
            <person name="Umen J."/>
            <person name="Nedelcu A.M."/>
            <person name="Hallmann A."/>
            <person name="Miller S.M."/>
            <person name="Nishii I."/>
            <person name="Ferris P."/>
            <person name="Kuo A."/>
            <person name="Mitros T."/>
            <person name="Fritz-Laylin L.K."/>
            <person name="Hellsten U."/>
            <person name="Chapman J."/>
            <person name="Simakov O."/>
            <person name="Rensing S.A."/>
            <person name="Terry A."/>
            <person name="Pangilinan J."/>
            <person name="Kapitonov V."/>
            <person name="Jurka J."/>
            <person name="Salamov A."/>
            <person name="Shapiro H."/>
            <person name="Schmutz J."/>
            <person name="Grimwood J."/>
            <person name="Lindquist E."/>
            <person name="Lucas S."/>
            <person name="Grigoriev I.V."/>
            <person name="Schmitt R."/>
            <person name="Kirk D."/>
            <person name="Rokhsar D.S."/>
        </authorList>
    </citation>
    <scope>NUCLEOTIDE SEQUENCE [LARGE SCALE GENOMIC DNA]</scope>
    <source>
        <strain evidence="2">f. Nagariensis / Eve</strain>
    </source>
</reference>
<keyword evidence="2" id="KW-1185">Reference proteome</keyword>
<protein>
    <submittedName>
        <fullName evidence="1">Uncharacterized protein</fullName>
    </submittedName>
</protein>
<dbReference type="AlphaFoldDB" id="D8TVU9"/>
<dbReference type="OrthoDB" id="544109at2759"/>
<dbReference type="Proteomes" id="UP000001058">
    <property type="component" value="Unassembled WGS sequence"/>
</dbReference>
<proteinExistence type="predicted"/>
<dbReference type="KEGG" id="vcn:VOLCADRAFT_90967"/>
<dbReference type="GeneID" id="9617557"/>
<organism evidence="2">
    <name type="scientific">Volvox carteri f. nagariensis</name>
    <dbReference type="NCBI Taxonomy" id="3068"/>
    <lineage>
        <taxon>Eukaryota</taxon>
        <taxon>Viridiplantae</taxon>
        <taxon>Chlorophyta</taxon>
        <taxon>core chlorophytes</taxon>
        <taxon>Chlorophyceae</taxon>
        <taxon>CS clade</taxon>
        <taxon>Chlamydomonadales</taxon>
        <taxon>Volvocaceae</taxon>
        <taxon>Volvox</taxon>
    </lineage>
</organism>
<sequence>MAPVVSELFRIREPGGHVQSFSDLPPSEQVSDEFLLGLVSGLFSQDSDRIRRTVRHHYSPDAVLVHTLARAESSADVYRLYRAYTATCIVRPVVREIAIDLRPRTPRSEPAGDVVSGSPPPSGAGCAVLWVDHHVRIRALPYLSAGIYPTMTVLKFKPCPKTGRPLVYEQYDHISRDAYIMSLGGVAGAMQYGPIDGPPILRLTSLSCSDGFTITCFSPWVAFPRDLWRILWTG</sequence>
<evidence type="ECO:0000313" key="2">
    <source>
        <dbReference type="Proteomes" id="UP000001058"/>
    </source>
</evidence>
<gene>
    <name evidence="1" type="ORF">VOLCADRAFT_90967</name>
</gene>
<accession>D8TVU9</accession>
<evidence type="ECO:0000313" key="1">
    <source>
        <dbReference type="EMBL" id="EFJ48364.1"/>
    </source>
</evidence>
<dbReference type="RefSeq" id="XP_002950618.1">
    <property type="nucleotide sequence ID" value="XM_002950572.1"/>
</dbReference>
<dbReference type="EMBL" id="GL378340">
    <property type="protein sequence ID" value="EFJ48364.1"/>
    <property type="molecule type" value="Genomic_DNA"/>
</dbReference>